<dbReference type="Pfam" id="PF13188">
    <property type="entry name" value="PAS_8"/>
    <property type="match status" value="1"/>
</dbReference>
<dbReference type="InterPro" id="IPR035965">
    <property type="entry name" value="PAS-like_dom_sf"/>
</dbReference>
<dbReference type="Pfam" id="PF09084">
    <property type="entry name" value="NMT1"/>
    <property type="match status" value="1"/>
</dbReference>
<accession>A0A5R9GLG2</accession>
<dbReference type="PROSITE" id="PS50110">
    <property type="entry name" value="RESPONSE_REGULATORY"/>
    <property type="match status" value="1"/>
</dbReference>
<dbReference type="Proteomes" id="UP000306585">
    <property type="component" value="Unassembled WGS sequence"/>
</dbReference>
<reference evidence="10 11" key="1">
    <citation type="journal article" date="2019" name="Appl. Environ. Microbiol.">
        <title>Environmental Evidence and Genomic Insight of Iron-oxidizing Bacteria Preference Towards More Corrosion Resistant Stainless Steel at Higher Salinities.</title>
        <authorList>
            <person name="Garrison C.E."/>
            <person name="Price K.A."/>
            <person name="Field E.K."/>
        </authorList>
    </citation>
    <scope>NUCLEOTIDE SEQUENCE [LARGE SCALE GENOMIC DNA]</scope>
    <source>
        <strain evidence="10 11">P3</strain>
    </source>
</reference>
<protein>
    <recommendedName>
        <fullName evidence="2">histidine kinase</fullName>
        <ecNumber evidence="2">2.7.13.3</ecNumber>
    </recommendedName>
</protein>
<comment type="catalytic activity">
    <reaction evidence="1">
        <text>ATP + protein L-histidine = ADP + protein N-phospho-L-histidine.</text>
        <dbReference type="EC" id="2.7.13.3"/>
    </reaction>
</comment>
<evidence type="ECO:0000259" key="9">
    <source>
        <dbReference type="PROSITE" id="PS50112"/>
    </source>
</evidence>
<dbReference type="PROSITE" id="PS50112">
    <property type="entry name" value="PAS"/>
    <property type="match status" value="1"/>
</dbReference>
<dbReference type="Gene3D" id="3.40.50.2300">
    <property type="match status" value="1"/>
</dbReference>
<dbReference type="Gene3D" id="3.30.450.20">
    <property type="entry name" value="PAS domain"/>
    <property type="match status" value="1"/>
</dbReference>
<proteinExistence type="predicted"/>
<dbReference type="Gene3D" id="3.30.565.10">
    <property type="entry name" value="Histidine kinase-like ATPase, C-terminal domain"/>
    <property type="match status" value="1"/>
</dbReference>
<keyword evidence="5" id="KW-0472">Membrane</keyword>
<evidence type="ECO:0000259" key="7">
    <source>
        <dbReference type="PROSITE" id="PS50109"/>
    </source>
</evidence>
<keyword evidence="6" id="KW-0732">Signal</keyword>
<dbReference type="CDD" id="cd00130">
    <property type="entry name" value="PAS"/>
    <property type="match status" value="1"/>
</dbReference>
<dbReference type="InterPro" id="IPR015168">
    <property type="entry name" value="SsuA/THI5"/>
</dbReference>
<evidence type="ECO:0000313" key="10">
    <source>
        <dbReference type="EMBL" id="TLS65985.1"/>
    </source>
</evidence>
<dbReference type="EC" id="2.7.13.3" evidence="2"/>
<dbReference type="Pfam" id="PF00072">
    <property type="entry name" value="Response_reg"/>
    <property type="match status" value="1"/>
</dbReference>
<dbReference type="SMART" id="SM00387">
    <property type="entry name" value="HATPase_c"/>
    <property type="match status" value="1"/>
</dbReference>
<keyword evidence="3 4" id="KW-0597">Phosphoprotein</keyword>
<dbReference type="GO" id="GO:0000155">
    <property type="term" value="F:phosphorelay sensor kinase activity"/>
    <property type="evidence" value="ECO:0007669"/>
    <property type="project" value="InterPro"/>
</dbReference>
<feature type="transmembrane region" description="Helical" evidence="5">
    <location>
        <begin position="328"/>
        <end position="350"/>
    </location>
</feature>
<feature type="modified residue" description="4-aspartylphosphate" evidence="4">
    <location>
        <position position="806"/>
    </location>
</feature>
<sequence>MTRAIRLTGWLVSFVVAIAMNATAGEKITLQLKWKHQFQFAGFYMALEKGYYRDAGLDVTLIEGGQGRSSIEHVAMNRAAYGVTGTGALVERSHGKPIVALGAIFQHSPLVLLVKKTAAIQTITDLRGKRIMLQPGYQNSDIIAALKEAGIGHADYVRQDISYNIQDLVTGSTDAFAAYLTDQPHQLQLLHVPYRLFRPIDQGIDFYGDIIITSDAEVHEHPDRVKAFMQATARGWNDALEHVDETIDLILLKYNTQHLSRDQLLFEATESASLIMQNVVNIGYMNEYRWQRIARVYSDQGLLPPDYRLDGFLYKPVATMGEVVRANLWWVGSLAAAGAFLLLGLHIMMLRRQVSSRTIELSESEANTRKLIELADIGILVHRNGRLLYANPYVLRRMRVSSLDEVLGDEVIQYIHPQDRATFLERTRAVVEEGALFDHVAVRYVNAAQECFEVEVSSLQMQYEGAPAVLTLAQDVTERNRVAREHADMQTKIEHSQRLESLGVLAGGIAHDFNNILTAILGNAAMAERKVLSQPQEAQKFLGQIVVSSERAADLCRQMLAYSGKGKFVIRAINLSVMLEEVSRLLTVSIAKNVTLKYHLADDLPAVEVDVAQMQQVAMNLVINAADAIGEKNGVISISTGVMHVDRDYLLTTCMDDQLPEGRYVYMEVSDTGCGMDRETQSRVFEPFFTTKFTGHGLGMSAVLGIVRSHRGAIKLYSEPGRGSSFKVLLPASGQQAEEVVTQLLPDEPRQPGGTVLIVDDEAAIREAAAMVIEDMGFDTLEAVDGEDGVRVYREHQHEVVAVLLDMTMPKMDGKRCFTELRRINSEVKVILSSGYNEQEATVAFSGQRLAGFLQKPYRPESLQAMLKSIVS</sequence>
<dbReference type="InterPro" id="IPR036890">
    <property type="entry name" value="HATPase_C_sf"/>
</dbReference>
<dbReference type="CDD" id="cd00082">
    <property type="entry name" value="HisKA"/>
    <property type="match status" value="1"/>
</dbReference>
<dbReference type="Gene3D" id="3.40.190.10">
    <property type="entry name" value="Periplasmic binding protein-like II"/>
    <property type="match status" value="2"/>
</dbReference>
<comment type="caution">
    <text evidence="10">The sequence shown here is derived from an EMBL/GenBank/DDBJ whole genome shotgun (WGS) entry which is preliminary data.</text>
</comment>
<evidence type="ECO:0000256" key="5">
    <source>
        <dbReference type="SAM" id="Phobius"/>
    </source>
</evidence>
<dbReference type="InterPro" id="IPR000014">
    <property type="entry name" value="PAS"/>
</dbReference>
<feature type="domain" description="Histidine kinase" evidence="7">
    <location>
        <begin position="508"/>
        <end position="734"/>
    </location>
</feature>
<evidence type="ECO:0000256" key="4">
    <source>
        <dbReference type="PROSITE-ProRule" id="PRU00169"/>
    </source>
</evidence>
<dbReference type="SUPFAM" id="SSF53850">
    <property type="entry name" value="Periplasmic binding protein-like II"/>
    <property type="match status" value="1"/>
</dbReference>
<dbReference type="SUPFAM" id="SSF52172">
    <property type="entry name" value="CheY-like"/>
    <property type="match status" value="1"/>
</dbReference>
<dbReference type="InterPro" id="IPR003661">
    <property type="entry name" value="HisK_dim/P_dom"/>
</dbReference>
<evidence type="ECO:0000256" key="1">
    <source>
        <dbReference type="ARBA" id="ARBA00000085"/>
    </source>
</evidence>
<dbReference type="Pfam" id="PF02518">
    <property type="entry name" value="HATPase_c"/>
    <property type="match status" value="1"/>
</dbReference>
<dbReference type="Pfam" id="PF00512">
    <property type="entry name" value="HisKA"/>
    <property type="match status" value="1"/>
</dbReference>
<dbReference type="PANTHER" id="PTHR43065">
    <property type="entry name" value="SENSOR HISTIDINE KINASE"/>
    <property type="match status" value="1"/>
</dbReference>
<feature type="chain" id="PRO_5024461880" description="histidine kinase" evidence="6">
    <location>
        <begin position="25"/>
        <end position="872"/>
    </location>
</feature>
<dbReference type="PANTHER" id="PTHR43065:SF42">
    <property type="entry name" value="TWO-COMPONENT SENSOR PPRA"/>
    <property type="match status" value="1"/>
</dbReference>
<dbReference type="InterPro" id="IPR036097">
    <property type="entry name" value="HisK_dim/P_sf"/>
</dbReference>
<dbReference type="NCBIfam" id="TIGR00229">
    <property type="entry name" value="sensory_box"/>
    <property type="match status" value="1"/>
</dbReference>
<dbReference type="InterPro" id="IPR003594">
    <property type="entry name" value="HATPase_dom"/>
</dbReference>
<feature type="domain" description="Response regulatory" evidence="8">
    <location>
        <begin position="755"/>
        <end position="871"/>
    </location>
</feature>
<evidence type="ECO:0000259" key="8">
    <source>
        <dbReference type="PROSITE" id="PS50110"/>
    </source>
</evidence>
<dbReference type="SUPFAM" id="SSF55785">
    <property type="entry name" value="PYP-like sensor domain (PAS domain)"/>
    <property type="match status" value="1"/>
</dbReference>
<dbReference type="Gene3D" id="1.10.287.130">
    <property type="match status" value="1"/>
</dbReference>
<gene>
    <name evidence="10" type="ORF">FEF65_11740</name>
</gene>
<keyword evidence="11" id="KW-1185">Reference proteome</keyword>
<dbReference type="AlphaFoldDB" id="A0A5R9GLG2"/>
<dbReference type="SUPFAM" id="SSF55874">
    <property type="entry name" value="ATPase domain of HSP90 chaperone/DNA topoisomerase II/histidine kinase"/>
    <property type="match status" value="1"/>
</dbReference>
<dbReference type="InterPro" id="IPR011006">
    <property type="entry name" value="CheY-like_superfamily"/>
</dbReference>
<keyword evidence="5" id="KW-0812">Transmembrane</keyword>
<feature type="signal peptide" evidence="6">
    <location>
        <begin position="1"/>
        <end position="24"/>
    </location>
</feature>
<evidence type="ECO:0000256" key="2">
    <source>
        <dbReference type="ARBA" id="ARBA00012438"/>
    </source>
</evidence>
<evidence type="ECO:0000256" key="6">
    <source>
        <dbReference type="SAM" id="SignalP"/>
    </source>
</evidence>
<organism evidence="10 11">
    <name type="scientific">Mariprofundus erugo</name>
    <dbReference type="NCBI Taxonomy" id="2528639"/>
    <lineage>
        <taxon>Bacteria</taxon>
        <taxon>Pseudomonadati</taxon>
        <taxon>Pseudomonadota</taxon>
        <taxon>Candidatius Mariprofundia</taxon>
        <taxon>Mariprofundales</taxon>
        <taxon>Mariprofundaceae</taxon>
        <taxon>Mariprofundus</taxon>
    </lineage>
</organism>
<dbReference type="SMART" id="SM00388">
    <property type="entry name" value="HisKA"/>
    <property type="match status" value="1"/>
</dbReference>
<dbReference type="SUPFAM" id="SSF47384">
    <property type="entry name" value="Homodimeric domain of signal transducing histidine kinase"/>
    <property type="match status" value="1"/>
</dbReference>
<dbReference type="SMART" id="SM00448">
    <property type="entry name" value="REC"/>
    <property type="match status" value="1"/>
</dbReference>
<dbReference type="SMART" id="SM00091">
    <property type="entry name" value="PAS"/>
    <property type="match status" value="1"/>
</dbReference>
<dbReference type="InterPro" id="IPR001789">
    <property type="entry name" value="Sig_transdc_resp-reg_receiver"/>
</dbReference>
<name>A0A5R9GLG2_9PROT</name>
<dbReference type="PROSITE" id="PS50109">
    <property type="entry name" value="HIS_KIN"/>
    <property type="match status" value="1"/>
</dbReference>
<evidence type="ECO:0000313" key="11">
    <source>
        <dbReference type="Proteomes" id="UP000306585"/>
    </source>
</evidence>
<dbReference type="InterPro" id="IPR005467">
    <property type="entry name" value="His_kinase_dom"/>
</dbReference>
<keyword evidence="5" id="KW-1133">Transmembrane helix</keyword>
<dbReference type="InterPro" id="IPR004358">
    <property type="entry name" value="Sig_transdc_His_kin-like_C"/>
</dbReference>
<dbReference type="RefSeq" id="WP_138240015.1">
    <property type="nucleotide sequence ID" value="NZ_VBRY01000012.1"/>
</dbReference>
<dbReference type="EMBL" id="VBRY01000012">
    <property type="protein sequence ID" value="TLS65985.1"/>
    <property type="molecule type" value="Genomic_DNA"/>
</dbReference>
<feature type="domain" description="PAS" evidence="9">
    <location>
        <begin position="364"/>
        <end position="434"/>
    </location>
</feature>
<evidence type="ECO:0000256" key="3">
    <source>
        <dbReference type="ARBA" id="ARBA00022553"/>
    </source>
</evidence>
<dbReference type="PRINTS" id="PR00344">
    <property type="entry name" value="BCTRLSENSOR"/>
</dbReference>